<organism evidence="7 8">
    <name type="scientific">Lepeophtheirus salmonis</name>
    <name type="common">Salmon louse</name>
    <name type="synonym">Caligus salmonis</name>
    <dbReference type="NCBI Taxonomy" id="72036"/>
    <lineage>
        <taxon>Eukaryota</taxon>
        <taxon>Metazoa</taxon>
        <taxon>Ecdysozoa</taxon>
        <taxon>Arthropoda</taxon>
        <taxon>Crustacea</taxon>
        <taxon>Multicrustacea</taxon>
        <taxon>Hexanauplia</taxon>
        <taxon>Copepoda</taxon>
        <taxon>Siphonostomatoida</taxon>
        <taxon>Caligidae</taxon>
        <taxon>Lepeophtheirus</taxon>
    </lineage>
</organism>
<dbReference type="OrthoDB" id="411064at2759"/>
<evidence type="ECO:0000313" key="7">
    <source>
        <dbReference type="EMBL" id="CAF3039516.1"/>
    </source>
</evidence>
<evidence type="ECO:0000256" key="2">
    <source>
        <dbReference type="ARBA" id="ARBA00022723"/>
    </source>
</evidence>
<proteinExistence type="inferred from homology"/>
<comment type="catalytic activity">
    <reaction evidence="4">
        <text>oxaloacetate = enol-oxaloacetate</text>
        <dbReference type="Rhea" id="RHEA:16021"/>
        <dbReference type="ChEBI" id="CHEBI:16452"/>
        <dbReference type="ChEBI" id="CHEBI:17479"/>
        <dbReference type="EC" id="5.3.2.2"/>
    </reaction>
    <physiologicalReaction direction="right-to-left" evidence="4">
        <dbReference type="Rhea" id="RHEA:16023"/>
    </physiologicalReaction>
</comment>
<dbReference type="GO" id="GO:0046872">
    <property type="term" value="F:metal ion binding"/>
    <property type="evidence" value="ECO:0007669"/>
    <property type="project" value="UniProtKB-KW"/>
</dbReference>
<dbReference type="Gene3D" id="3.90.850.10">
    <property type="entry name" value="Fumarylacetoacetase-like, C-terminal domain"/>
    <property type="match status" value="2"/>
</dbReference>
<protein>
    <recommendedName>
        <fullName evidence="5">oxaloacetate tautomerase</fullName>
        <ecNumber evidence="5">5.3.2.2</ecNumber>
    </recommendedName>
    <alternativeName>
        <fullName evidence="3">Fumarylacetoacetate hydrolase domain-containing protein 1</fullName>
    </alternativeName>
</protein>
<dbReference type="Pfam" id="PF01557">
    <property type="entry name" value="FAA_hydrolase"/>
    <property type="match status" value="1"/>
</dbReference>
<evidence type="ECO:0000259" key="6">
    <source>
        <dbReference type="Pfam" id="PF01557"/>
    </source>
</evidence>
<evidence type="ECO:0000256" key="1">
    <source>
        <dbReference type="ARBA" id="ARBA00010211"/>
    </source>
</evidence>
<accession>A0A7R8HF69</accession>
<dbReference type="GO" id="GO:0018773">
    <property type="term" value="F:acetylpyruvate hydrolase activity"/>
    <property type="evidence" value="ECO:0007669"/>
    <property type="project" value="TreeGrafter"/>
</dbReference>
<comment type="similarity">
    <text evidence="1">Belongs to the FAH family.</text>
</comment>
<dbReference type="PANTHER" id="PTHR11820">
    <property type="entry name" value="ACYLPYRUVASE"/>
    <property type="match status" value="1"/>
</dbReference>
<evidence type="ECO:0000256" key="5">
    <source>
        <dbReference type="ARBA" id="ARBA00044973"/>
    </source>
</evidence>
<dbReference type="GO" id="GO:0005739">
    <property type="term" value="C:mitochondrion"/>
    <property type="evidence" value="ECO:0007669"/>
    <property type="project" value="TreeGrafter"/>
</dbReference>
<keyword evidence="7" id="KW-0378">Hydrolase</keyword>
<sequence length="228" mass="25563">MSLNCENEENCFGTLSFDEVDIKNWFEIETLLLQWQLCIPKINRSVEIMSNLSRFTKIGRKIVGVGRNYKAHAIELKNEVPSSPMLFLKPTSSYIQSGERIEIPLGCSEIHHEIELGVIIKEKCSRVSDTEAASYIGGYVLALDMTCRDFQRTAMAKGYPWAMAKGSCSASMLHYFTLEEGDLILTGTPEGVGPVRNGDVIRGTIPNVIDIEFIVGRSSRSERLCYVR</sequence>
<evidence type="ECO:0000256" key="3">
    <source>
        <dbReference type="ARBA" id="ARBA00042340"/>
    </source>
</evidence>
<dbReference type="PANTHER" id="PTHR11820:SF7">
    <property type="entry name" value="ACYLPYRUVASE FAHD1, MITOCHONDRIAL"/>
    <property type="match status" value="1"/>
</dbReference>
<dbReference type="GO" id="GO:0050163">
    <property type="term" value="F:oxaloacetate tautomerase activity"/>
    <property type="evidence" value="ECO:0007669"/>
    <property type="project" value="UniProtKB-EC"/>
</dbReference>
<reference evidence="7" key="1">
    <citation type="submission" date="2021-02" db="EMBL/GenBank/DDBJ databases">
        <authorList>
            <person name="Bekaert M."/>
        </authorList>
    </citation>
    <scope>NUCLEOTIDE SEQUENCE</scope>
    <source>
        <strain evidence="7">IoA-00</strain>
    </source>
</reference>
<dbReference type="EMBL" id="HG994588">
    <property type="protein sequence ID" value="CAF3039516.1"/>
    <property type="molecule type" value="Genomic_DNA"/>
</dbReference>
<feature type="domain" description="Fumarylacetoacetase-like C-terminal" evidence="6">
    <location>
        <begin position="61"/>
        <end position="170"/>
    </location>
</feature>
<gene>
    <name evidence="7" type="ORF">LSAA_14998</name>
</gene>
<dbReference type="AlphaFoldDB" id="A0A7R8HF69"/>
<dbReference type="Proteomes" id="UP000675881">
    <property type="component" value="Chromosome 9"/>
</dbReference>
<keyword evidence="2" id="KW-0479">Metal-binding</keyword>
<dbReference type="InterPro" id="IPR011234">
    <property type="entry name" value="Fumarylacetoacetase-like_C"/>
</dbReference>
<name>A0A7R8HF69_LEPSM</name>
<evidence type="ECO:0000313" key="8">
    <source>
        <dbReference type="Proteomes" id="UP000675881"/>
    </source>
</evidence>
<evidence type="ECO:0000256" key="4">
    <source>
        <dbReference type="ARBA" id="ARBA00044911"/>
    </source>
</evidence>
<dbReference type="EC" id="5.3.2.2" evidence="5"/>
<dbReference type="InterPro" id="IPR036663">
    <property type="entry name" value="Fumarylacetoacetase_C_sf"/>
</dbReference>
<dbReference type="SUPFAM" id="SSF56529">
    <property type="entry name" value="FAH"/>
    <property type="match status" value="1"/>
</dbReference>
<keyword evidence="8" id="KW-1185">Reference proteome</keyword>